<dbReference type="AlphaFoldDB" id="A0A0V8E165"/>
<dbReference type="PROSITE" id="PS51257">
    <property type="entry name" value="PROKAR_LIPOPROTEIN"/>
    <property type="match status" value="1"/>
</dbReference>
<dbReference type="PATRIC" id="fig|1360.109.peg.2597"/>
<comment type="subcellular location">
    <subcellularLocation>
        <location evidence="1">Cell membrane</location>
        <topology evidence="1">Lipid-anchor</topology>
    </subcellularLocation>
</comment>
<reference evidence="10" key="1">
    <citation type="submission" date="2015-10" db="EMBL/GenBank/DDBJ databases">
        <title>Draft Genome Sequences of 11 Lactococcus lactis subspecies cremoris strains.</title>
        <authorList>
            <person name="Wels M."/>
            <person name="Backus L."/>
            <person name="Boekhorst J."/>
            <person name="Dijkstra A."/>
            <person name="Beerthuizen M."/>
            <person name="Kelly W."/>
            <person name="Siezen R."/>
            <person name="Bachmann H."/>
            <person name="Van Hijum S."/>
        </authorList>
    </citation>
    <scope>NUCLEOTIDE SEQUENCE [LARGE SCALE GENOMIC DNA]</scope>
    <source>
        <strain evidence="10">LMG9449</strain>
    </source>
</reference>
<dbReference type="Proteomes" id="UP000053612">
    <property type="component" value="Unassembled WGS sequence"/>
</dbReference>
<sequence>MKNQKIIVSAIALISLFSLTACGYNRENQSGKAKTTLKVALVPGTGGVNDRSFNQSAWEGLQDWGKENNLKKGVGYNYYQSNSDSEYITNYNSAEQAGYKLLFGIGYSLQDATTIAAKNNPDSNFVIIDSVITSQKNVASATFADNEAAYLAGVAAAKASKTNKIGFIGGMESDIVTHFEKGYIAGAKSIKPNIQVKVQYSGTFTDAAKTKTIAAAMYASGNDVIFQCAGNAGSGAFNEAKSLNNNRKESDKVWLIGVDQDQKYLGKYTSKDGKKSNFVLVSTIKEVGEVVKDISEKTKNNKFPSEEVIKYDLKNGGVSLALDNVTSEIKNSIIQGKEKIVSGKIIVPEK</sequence>
<evidence type="ECO:0000256" key="6">
    <source>
        <dbReference type="ARBA" id="ARBA00023288"/>
    </source>
</evidence>
<evidence type="ECO:0000256" key="1">
    <source>
        <dbReference type="ARBA" id="ARBA00004193"/>
    </source>
</evidence>
<evidence type="ECO:0000256" key="2">
    <source>
        <dbReference type="ARBA" id="ARBA00008610"/>
    </source>
</evidence>
<comment type="caution">
    <text evidence="9">The sequence shown here is derived from an EMBL/GenBank/DDBJ whole genome shotgun (WGS) entry which is preliminary data.</text>
</comment>
<dbReference type="Gene3D" id="3.40.50.2300">
    <property type="match status" value="2"/>
</dbReference>
<gene>
    <name evidence="9" type="ORF">LMG9449_0681</name>
</gene>
<organism evidence="9 10">
    <name type="scientific">Lactococcus lactis subsp. lactis</name>
    <name type="common">Streptococcus lactis</name>
    <dbReference type="NCBI Taxonomy" id="1360"/>
    <lineage>
        <taxon>Bacteria</taxon>
        <taxon>Bacillati</taxon>
        <taxon>Bacillota</taxon>
        <taxon>Bacilli</taxon>
        <taxon>Lactobacillales</taxon>
        <taxon>Streptococcaceae</taxon>
        <taxon>Lactococcus</taxon>
    </lineage>
</organism>
<comment type="similarity">
    <text evidence="2">Belongs to the BMP lipoprotein family.</text>
</comment>
<feature type="chain" id="PRO_5006891552" evidence="7">
    <location>
        <begin position="24"/>
        <end position="350"/>
    </location>
</feature>
<evidence type="ECO:0000313" key="10">
    <source>
        <dbReference type="Proteomes" id="UP000053612"/>
    </source>
</evidence>
<accession>A0A0V8E165</accession>
<dbReference type="PANTHER" id="PTHR34296:SF2">
    <property type="entry name" value="ABC TRANSPORTER GUANOSINE-BINDING PROTEIN NUPN"/>
    <property type="match status" value="1"/>
</dbReference>
<evidence type="ECO:0000259" key="8">
    <source>
        <dbReference type="Pfam" id="PF02608"/>
    </source>
</evidence>
<dbReference type="InterPro" id="IPR003760">
    <property type="entry name" value="PnrA-like"/>
</dbReference>
<name>A0A0V8E165_LACLL</name>
<evidence type="ECO:0000313" key="9">
    <source>
        <dbReference type="EMBL" id="KSU19600.1"/>
    </source>
</evidence>
<dbReference type="CDD" id="cd06354">
    <property type="entry name" value="PBP1_PrnA-like"/>
    <property type="match status" value="1"/>
</dbReference>
<dbReference type="SUPFAM" id="SSF53822">
    <property type="entry name" value="Periplasmic binding protein-like I"/>
    <property type="match status" value="1"/>
</dbReference>
<protein>
    <submittedName>
        <fullName evidence="9">Nucleoside-binding protein</fullName>
    </submittedName>
</protein>
<evidence type="ECO:0000256" key="4">
    <source>
        <dbReference type="ARBA" id="ARBA00022729"/>
    </source>
</evidence>
<dbReference type="EMBL" id="LKLS01000085">
    <property type="protein sequence ID" value="KSU19600.1"/>
    <property type="molecule type" value="Genomic_DNA"/>
</dbReference>
<proteinExistence type="inferred from homology"/>
<dbReference type="InterPro" id="IPR050957">
    <property type="entry name" value="BMP_lipoprotein"/>
</dbReference>
<keyword evidence="6" id="KW-0449">Lipoprotein</keyword>
<dbReference type="PANTHER" id="PTHR34296">
    <property type="entry name" value="TRANSCRIPTIONAL ACTIVATOR PROTEIN MED"/>
    <property type="match status" value="1"/>
</dbReference>
<keyword evidence="3" id="KW-1003">Cell membrane</keyword>
<dbReference type="Pfam" id="PF02608">
    <property type="entry name" value="Bmp"/>
    <property type="match status" value="1"/>
</dbReference>
<feature type="signal peptide" evidence="7">
    <location>
        <begin position="1"/>
        <end position="23"/>
    </location>
</feature>
<evidence type="ECO:0000256" key="5">
    <source>
        <dbReference type="ARBA" id="ARBA00023136"/>
    </source>
</evidence>
<evidence type="ECO:0000256" key="7">
    <source>
        <dbReference type="SAM" id="SignalP"/>
    </source>
</evidence>
<dbReference type="GO" id="GO:0005886">
    <property type="term" value="C:plasma membrane"/>
    <property type="evidence" value="ECO:0007669"/>
    <property type="project" value="UniProtKB-SubCell"/>
</dbReference>
<evidence type="ECO:0000256" key="3">
    <source>
        <dbReference type="ARBA" id="ARBA00022475"/>
    </source>
</evidence>
<keyword evidence="5" id="KW-0472">Membrane</keyword>
<keyword evidence="4 7" id="KW-0732">Signal</keyword>
<dbReference type="RefSeq" id="WP_058224688.1">
    <property type="nucleotide sequence ID" value="NZ_LKLS01000085.1"/>
</dbReference>
<feature type="domain" description="ABC transporter substrate-binding protein PnrA-like" evidence="8">
    <location>
        <begin position="45"/>
        <end position="349"/>
    </location>
</feature>
<dbReference type="InterPro" id="IPR028082">
    <property type="entry name" value="Peripla_BP_I"/>
</dbReference>